<dbReference type="RefSeq" id="WP_153483603.1">
    <property type="nucleotide sequence ID" value="NZ_VDEQ01000149.1"/>
</dbReference>
<comment type="caution">
    <text evidence="1">The sequence shown here is derived from an EMBL/GenBank/DDBJ whole genome shotgun (WGS) entry which is preliminary data.</text>
</comment>
<dbReference type="EMBL" id="VDEQ01000149">
    <property type="protein sequence ID" value="MQS36809.1"/>
    <property type="molecule type" value="Genomic_DNA"/>
</dbReference>
<protein>
    <submittedName>
        <fullName evidence="1">Uncharacterized protein</fullName>
    </submittedName>
</protein>
<keyword evidence="2" id="KW-1185">Reference proteome</keyword>
<gene>
    <name evidence="1" type="ORF">FFZ77_14640</name>
</gene>
<accession>A0ABW9NUH7</accession>
<evidence type="ECO:0000313" key="1">
    <source>
        <dbReference type="EMBL" id="MQS36809.1"/>
    </source>
</evidence>
<name>A0ABW9NUH7_9ACTN</name>
<sequence>MNELLSQLIPVLVALAVNECTEISPWLARRILRTAARRLGDQEAAARYEEEWLSLLEERPGKILKLFFATWIALRATWTLRTIHRHRQGTETSDRGSWLIHRHPSSITVPAGYEVAPGVSSWTVHAIRTPTRRLHLGLAFGLWAPAGAYLITTSHGWMPSINPQVDWFLENACLTSLGGSLLATVSMILSRTLTLTLMSEDGRSITLNHVPLRTSGHRREALTLAARTRPWFRASRLRFQARVVLNIDIVPLASHPADSGGELTRSWPITLGQTPQRSA</sequence>
<dbReference type="Proteomes" id="UP000460558">
    <property type="component" value="Unassembled WGS sequence"/>
</dbReference>
<organism evidence="1 2">
    <name type="scientific">Streptomyces katsurahamanus</name>
    <dbReference type="NCBI Taxonomy" id="2577098"/>
    <lineage>
        <taxon>Bacteria</taxon>
        <taxon>Bacillati</taxon>
        <taxon>Actinomycetota</taxon>
        <taxon>Actinomycetes</taxon>
        <taxon>Kitasatosporales</taxon>
        <taxon>Streptomycetaceae</taxon>
        <taxon>Streptomyces</taxon>
    </lineage>
</organism>
<reference evidence="1 2" key="1">
    <citation type="submission" date="2019-06" db="EMBL/GenBank/DDBJ databases">
        <title>Comparative genomics and metabolomics analyses of clavulanic acid producing Streptomyces species provides insight into specialized metabolism and evolution of beta-lactam biosynthetic gene clusters.</title>
        <authorList>
            <person name="Moore M.A."/>
            <person name="Cruz-Morales P."/>
            <person name="Barona Gomez F."/>
            <person name="Kapil T."/>
        </authorList>
    </citation>
    <scope>NUCLEOTIDE SEQUENCE [LARGE SCALE GENOMIC DNA]</scope>
    <source>
        <strain evidence="1 2">T-272</strain>
    </source>
</reference>
<proteinExistence type="predicted"/>
<evidence type="ECO:0000313" key="2">
    <source>
        <dbReference type="Proteomes" id="UP000460558"/>
    </source>
</evidence>